<evidence type="ECO:0000256" key="4">
    <source>
        <dbReference type="ARBA" id="ARBA00022741"/>
    </source>
</evidence>
<evidence type="ECO:0000259" key="12">
    <source>
        <dbReference type="PROSITE" id="PS51278"/>
    </source>
</evidence>
<dbReference type="InterPro" id="IPR029055">
    <property type="entry name" value="Ntn_hydrolases_N"/>
</dbReference>
<keyword evidence="7 9" id="KW-0315">Glutamine amidotransferase</keyword>
<dbReference type="CDD" id="cd01991">
    <property type="entry name" value="Asn_synthase_B_C"/>
    <property type="match status" value="1"/>
</dbReference>
<feature type="binding site" evidence="10">
    <location>
        <position position="280"/>
    </location>
    <ligand>
        <name>ATP</name>
        <dbReference type="ChEBI" id="CHEBI:30616"/>
    </ligand>
</feature>
<evidence type="ECO:0000256" key="10">
    <source>
        <dbReference type="PIRSR" id="PIRSR001589-2"/>
    </source>
</evidence>
<dbReference type="OrthoDB" id="9763290at2"/>
<keyword evidence="9" id="KW-0028">Amino-acid biosynthesis</keyword>
<dbReference type="PROSITE" id="PS51278">
    <property type="entry name" value="GATASE_TYPE_2"/>
    <property type="match status" value="1"/>
</dbReference>
<evidence type="ECO:0000256" key="3">
    <source>
        <dbReference type="ARBA" id="ARBA00012737"/>
    </source>
</evidence>
<comment type="pathway">
    <text evidence="1">Amino-acid biosynthesis; L-asparagine biosynthesis; L-asparagine from L-aspartate (L-Gln route): step 1/1.</text>
</comment>
<dbReference type="Pfam" id="PF13537">
    <property type="entry name" value="GATase_7"/>
    <property type="match status" value="1"/>
</dbReference>
<dbReference type="PIRSF" id="PIRSF001589">
    <property type="entry name" value="Asn_synthetase_glu-h"/>
    <property type="match status" value="1"/>
</dbReference>
<dbReference type="EMBL" id="FOJY01000001">
    <property type="protein sequence ID" value="SFA69647.1"/>
    <property type="molecule type" value="Genomic_DNA"/>
</dbReference>
<reference evidence="13 14" key="1">
    <citation type="submission" date="2016-10" db="EMBL/GenBank/DDBJ databases">
        <authorList>
            <person name="de Groot N.N."/>
        </authorList>
    </citation>
    <scope>NUCLEOTIDE SEQUENCE [LARGE SCALE GENOMIC DNA]</scope>
    <source>
        <strain evidence="13 14">DSM 5522</strain>
    </source>
</reference>
<dbReference type="GO" id="GO:0005524">
    <property type="term" value="F:ATP binding"/>
    <property type="evidence" value="ECO:0007669"/>
    <property type="project" value="UniProtKB-KW"/>
</dbReference>
<evidence type="ECO:0000256" key="9">
    <source>
        <dbReference type="PIRSR" id="PIRSR001589-1"/>
    </source>
</evidence>
<feature type="binding site" evidence="10">
    <location>
        <position position="258"/>
    </location>
    <ligand>
        <name>ATP</name>
        <dbReference type="ChEBI" id="CHEBI:30616"/>
    </ligand>
</feature>
<dbReference type="Pfam" id="PF00733">
    <property type="entry name" value="Asn_synthase"/>
    <property type="match status" value="1"/>
</dbReference>
<dbReference type="AlphaFoldDB" id="A0A1I0V0T2"/>
<keyword evidence="14" id="KW-1185">Reference proteome</keyword>
<dbReference type="STRING" id="1120918.SAMN05216249_10180"/>
<proteinExistence type="inferred from homology"/>
<dbReference type="GO" id="GO:0004066">
    <property type="term" value="F:asparagine synthase (glutamine-hydrolyzing) activity"/>
    <property type="evidence" value="ECO:0007669"/>
    <property type="project" value="UniProtKB-EC"/>
</dbReference>
<evidence type="ECO:0000256" key="8">
    <source>
        <dbReference type="ARBA" id="ARBA00048741"/>
    </source>
</evidence>
<dbReference type="InterPro" id="IPR014729">
    <property type="entry name" value="Rossmann-like_a/b/a_fold"/>
</dbReference>
<evidence type="ECO:0000256" key="1">
    <source>
        <dbReference type="ARBA" id="ARBA00005187"/>
    </source>
</evidence>
<dbReference type="PANTHER" id="PTHR43284:SF1">
    <property type="entry name" value="ASPARAGINE SYNTHETASE"/>
    <property type="match status" value="1"/>
</dbReference>
<evidence type="ECO:0000256" key="6">
    <source>
        <dbReference type="ARBA" id="ARBA00022888"/>
    </source>
</evidence>
<dbReference type="Gene3D" id="3.40.50.620">
    <property type="entry name" value="HUPs"/>
    <property type="match status" value="1"/>
</dbReference>
<dbReference type="SUPFAM" id="SSF52402">
    <property type="entry name" value="Adenine nucleotide alpha hydrolases-like"/>
    <property type="match status" value="1"/>
</dbReference>
<comment type="similarity">
    <text evidence="2">Belongs to the asparagine synthetase family.</text>
</comment>
<dbReference type="GO" id="GO:0005829">
    <property type="term" value="C:cytosol"/>
    <property type="evidence" value="ECO:0007669"/>
    <property type="project" value="TreeGrafter"/>
</dbReference>
<dbReference type="InterPro" id="IPR051786">
    <property type="entry name" value="ASN_synthetase/amidase"/>
</dbReference>
<evidence type="ECO:0000256" key="2">
    <source>
        <dbReference type="ARBA" id="ARBA00005752"/>
    </source>
</evidence>
<name>A0A1I0V0T2_9FIRM</name>
<dbReference type="Proteomes" id="UP000198838">
    <property type="component" value="Unassembled WGS sequence"/>
</dbReference>
<comment type="catalytic activity">
    <reaction evidence="8">
        <text>L-aspartate + L-glutamine + ATP + H2O = L-asparagine + L-glutamate + AMP + diphosphate + H(+)</text>
        <dbReference type="Rhea" id="RHEA:12228"/>
        <dbReference type="ChEBI" id="CHEBI:15377"/>
        <dbReference type="ChEBI" id="CHEBI:15378"/>
        <dbReference type="ChEBI" id="CHEBI:29985"/>
        <dbReference type="ChEBI" id="CHEBI:29991"/>
        <dbReference type="ChEBI" id="CHEBI:30616"/>
        <dbReference type="ChEBI" id="CHEBI:33019"/>
        <dbReference type="ChEBI" id="CHEBI:58048"/>
        <dbReference type="ChEBI" id="CHEBI:58359"/>
        <dbReference type="ChEBI" id="CHEBI:456215"/>
        <dbReference type="EC" id="6.3.5.4"/>
    </reaction>
</comment>
<dbReference type="InterPro" id="IPR001962">
    <property type="entry name" value="Asn_synthase"/>
</dbReference>
<dbReference type="InterPro" id="IPR033738">
    <property type="entry name" value="AsnB_N"/>
</dbReference>
<dbReference type="RefSeq" id="WP_092869803.1">
    <property type="nucleotide sequence ID" value="NZ_FOJY01000001.1"/>
</dbReference>
<dbReference type="PANTHER" id="PTHR43284">
    <property type="entry name" value="ASPARAGINE SYNTHETASE (GLUTAMINE-HYDROLYZING)"/>
    <property type="match status" value="1"/>
</dbReference>
<accession>A0A1I0V0T2</accession>
<keyword evidence="6 9" id="KW-0061">Asparagine biosynthesis</keyword>
<feature type="binding site" evidence="10">
    <location>
        <begin position="353"/>
        <end position="354"/>
    </location>
    <ligand>
        <name>ATP</name>
        <dbReference type="ChEBI" id="CHEBI:30616"/>
    </ligand>
</feature>
<dbReference type="GO" id="GO:0006529">
    <property type="term" value="P:asparagine biosynthetic process"/>
    <property type="evidence" value="ECO:0007669"/>
    <property type="project" value="UniProtKB-KW"/>
</dbReference>
<dbReference type="Gene3D" id="3.60.20.10">
    <property type="entry name" value="Glutamine Phosphoribosylpyrophosphate, subunit 1, domain 1"/>
    <property type="match status" value="1"/>
</dbReference>
<dbReference type="InterPro" id="IPR006426">
    <property type="entry name" value="Asn_synth_AEB"/>
</dbReference>
<evidence type="ECO:0000313" key="14">
    <source>
        <dbReference type="Proteomes" id="UP000198838"/>
    </source>
</evidence>
<sequence>MCGISGFVGKCDEPQKVLENMMNKIIHRGPDSEGMYLSSPAALGFRRLSIIDLNNGTQPMKNEDGSLIVTFNGEIYNYQVLREDLIKKGHVFSNHSDTEVLLHGYEEYGKELVKKLRGMFAFVIWDEKTKTLFGARDYFGIKPFYYANTNGSFIYSSEIKSILAHPAYEKEFNPDALEAYLSFQYSVLPETFFKGIFKLPPAHCFTLKDGKLDIERFWEPVFEEDEKKSVEEAIEDIDKVMADSVKHHMIADVEVGSLLSSGVDSSFVVSRFNGAKTFSVGFENDNYNEVAYAERFTNKMGIENDRHIIDSKEYFSVLDDVAYYMDEPLADASCVALYIVDSMAAKKVKVVLSGEGADEFFGGYNIYHEPVSLRPFKVLPKGLKKGIKKWAERSNINFKGKNYIIRGCTPLEKRFIGNAKRFSRKEANQILKNGVKKENNFPFSITEPLYKRAKGSDFAKMQYIDINLWLIGDILLKADKMSMAHSLESRVPFLDVEVFNVARKLPSYCKIHNKVTKYAFRQVAEKYIPSEVAEKKKLGFPIPIARWLREDNYYNMVKGYFESDYAAKFFKQEEIMRFLDNHKKGIKDESKKIWTIFMFLKWYDIYFNNNYVEKGGK</sequence>
<evidence type="ECO:0000313" key="13">
    <source>
        <dbReference type="EMBL" id="SFA69647.1"/>
    </source>
</evidence>
<feature type="domain" description="Glutamine amidotransferase type-2" evidence="12">
    <location>
        <begin position="2"/>
        <end position="210"/>
    </location>
</feature>
<protein>
    <recommendedName>
        <fullName evidence="3">asparagine synthase (glutamine-hydrolyzing)</fullName>
        <ecNumber evidence="3">6.3.5.4</ecNumber>
    </recommendedName>
</protein>
<dbReference type="NCBIfam" id="TIGR01536">
    <property type="entry name" value="asn_synth_AEB"/>
    <property type="match status" value="1"/>
</dbReference>
<feature type="site" description="Important for beta-aspartyl-AMP intermediate formation" evidence="11">
    <location>
        <position position="355"/>
    </location>
</feature>
<dbReference type="SUPFAM" id="SSF56235">
    <property type="entry name" value="N-terminal nucleophile aminohydrolases (Ntn hydrolases)"/>
    <property type="match status" value="1"/>
</dbReference>
<evidence type="ECO:0000256" key="5">
    <source>
        <dbReference type="ARBA" id="ARBA00022840"/>
    </source>
</evidence>
<dbReference type="CDD" id="cd00712">
    <property type="entry name" value="AsnB"/>
    <property type="match status" value="1"/>
</dbReference>
<dbReference type="EC" id="6.3.5.4" evidence="3"/>
<evidence type="ECO:0000256" key="11">
    <source>
        <dbReference type="PIRSR" id="PIRSR001589-3"/>
    </source>
</evidence>
<dbReference type="InterPro" id="IPR017932">
    <property type="entry name" value="GATase_2_dom"/>
</dbReference>
<feature type="binding site" evidence="10">
    <location>
        <position position="97"/>
    </location>
    <ligand>
        <name>L-glutamine</name>
        <dbReference type="ChEBI" id="CHEBI:58359"/>
    </ligand>
</feature>
<feature type="active site" description="For GATase activity" evidence="9">
    <location>
        <position position="2"/>
    </location>
</feature>
<keyword evidence="5 10" id="KW-0067">ATP-binding</keyword>
<evidence type="ECO:0000256" key="7">
    <source>
        <dbReference type="ARBA" id="ARBA00022962"/>
    </source>
</evidence>
<organism evidence="13 14">
    <name type="scientific">Acetitomaculum ruminis DSM 5522</name>
    <dbReference type="NCBI Taxonomy" id="1120918"/>
    <lineage>
        <taxon>Bacteria</taxon>
        <taxon>Bacillati</taxon>
        <taxon>Bacillota</taxon>
        <taxon>Clostridia</taxon>
        <taxon>Lachnospirales</taxon>
        <taxon>Lachnospiraceae</taxon>
        <taxon>Acetitomaculum</taxon>
    </lineage>
</organism>
<gene>
    <name evidence="13" type="ORF">SAMN05216249_10180</name>
</gene>
<keyword evidence="4 10" id="KW-0547">Nucleotide-binding</keyword>